<evidence type="ECO:0000259" key="2">
    <source>
        <dbReference type="Pfam" id="PF00303"/>
    </source>
</evidence>
<evidence type="ECO:0000256" key="1">
    <source>
        <dbReference type="ARBA" id="ARBA00022679"/>
    </source>
</evidence>
<keyword evidence="1" id="KW-0808">Transferase</keyword>
<reference evidence="3 4" key="1">
    <citation type="submission" date="2013-12" db="EMBL/GenBank/DDBJ databases">
        <title>A Varibaculum cambriense genome reconstructed from a premature infant gut community with otherwise low bacterial novelty that shifts toward anaerobic metabolism during the third week of life.</title>
        <authorList>
            <person name="Brown C.T."/>
            <person name="Sharon I."/>
            <person name="Thomas B.C."/>
            <person name="Castelle C.J."/>
            <person name="Morowitz M.J."/>
            <person name="Banfield J.F."/>
        </authorList>
    </citation>
    <scope>NUCLEOTIDE SEQUENCE [LARGE SCALE GENOMIC DNA]</scope>
    <source>
        <strain evidence="4">DORA_12</strain>
    </source>
</reference>
<evidence type="ECO:0000313" key="3">
    <source>
        <dbReference type="EMBL" id="ETJ03963.1"/>
    </source>
</evidence>
<dbReference type="AlphaFoldDB" id="W1VD49"/>
<dbReference type="InterPro" id="IPR023451">
    <property type="entry name" value="Thymidate_synth/dCMP_Mease_dom"/>
</dbReference>
<name>W1VD49_9ACTO</name>
<dbReference type="Gene3D" id="3.30.572.10">
    <property type="entry name" value="Thymidylate synthase/dCMP hydroxymethylase domain"/>
    <property type="match status" value="1"/>
</dbReference>
<dbReference type="Proteomes" id="UP000018852">
    <property type="component" value="Unassembled WGS sequence"/>
</dbReference>
<comment type="caution">
    <text evidence="3">The sequence shown here is derived from an EMBL/GenBank/DDBJ whole genome shotgun (WGS) entry which is preliminary data.</text>
</comment>
<feature type="non-terminal residue" evidence="3">
    <location>
        <position position="1"/>
    </location>
</feature>
<feature type="domain" description="Thymidylate synthase/dCMP hydroxymethylase" evidence="2">
    <location>
        <begin position="1"/>
        <end position="48"/>
    </location>
</feature>
<protein>
    <submittedName>
        <fullName evidence="3">Thymidylate synthase</fullName>
    </submittedName>
</protein>
<dbReference type="GO" id="GO:0016740">
    <property type="term" value="F:transferase activity"/>
    <property type="evidence" value="ECO:0007669"/>
    <property type="project" value="UniProtKB-KW"/>
</dbReference>
<sequence>QLSRVPQAYAFPPLRLRHAESIDSYTMEDIDASAGYQHHPVIKAPVAV</sequence>
<evidence type="ECO:0000313" key="4">
    <source>
        <dbReference type="Proteomes" id="UP000018852"/>
    </source>
</evidence>
<dbReference type="PATRIC" id="fig|1403939.3.peg.1015"/>
<proteinExistence type="predicted"/>
<gene>
    <name evidence="3" type="ORF">Q605_AUC00767G0001</name>
</gene>
<accession>W1VD49</accession>
<organism evidence="3 4">
    <name type="scientific">Actinomyces urogenitalis DORA_12</name>
    <dbReference type="NCBI Taxonomy" id="1403939"/>
    <lineage>
        <taxon>Bacteria</taxon>
        <taxon>Bacillati</taxon>
        <taxon>Actinomycetota</taxon>
        <taxon>Actinomycetes</taxon>
        <taxon>Actinomycetales</taxon>
        <taxon>Actinomycetaceae</taxon>
        <taxon>Actinomyces</taxon>
    </lineage>
</organism>
<dbReference type="Pfam" id="PF00303">
    <property type="entry name" value="Thymidylat_synt"/>
    <property type="match status" value="1"/>
</dbReference>
<dbReference type="InterPro" id="IPR036926">
    <property type="entry name" value="Thymidate_synth/dCMP_Mease_sf"/>
</dbReference>
<dbReference type="EMBL" id="AZLV01000767">
    <property type="protein sequence ID" value="ETJ03963.1"/>
    <property type="molecule type" value="Genomic_DNA"/>
</dbReference>